<dbReference type="InterPro" id="IPR004625">
    <property type="entry name" value="PyrdxlKinase"/>
</dbReference>
<dbReference type="InterPro" id="IPR013749">
    <property type="entry name" value="PM/HMP-P_kinase-1"/>
</dbReference>
<dbReference type="GO" id="GO:0008478">
    <property type="term" value="F:pyridoxal kinase activity"/>
    <property type="evidence" value="ECO:0007669"/>
    <property type="project" value="UniProtKB-EC"/>
</dbReference>
<proteinExistence type="inferred from homology"/>
<evidence type="ECO:0000256" key="2">
    <source>
        <dbReference type="ARBA" id="ARBA00012104"/>
    </source>
</evidence>
<reference evidence="8 9" key="1">
    <citation type="journal article" date="2016" name="Proc. Natl. Acad. Sci. U.S.A.">
        <title>Comparative genomics of biotechnologically important yeasts.</title>
        <authorList>
            <person name="Riley R."/>
            <person name="Haridas S."/>
            <person name="Wolfe K.H."/>
            <person name="Lopes M.R."/>
            <person name="Hittinger C.T."/>
            <person name="Goeker M."/>
            <person name="Salamov A.A."/>
            <person name="Wisecaver J.H."/>
            <person name="Long T.M."/>
            <person name="Calvey C.H."/>
            <person name="Aerts A.L."/>
            <person name="Barry K.W."/>
            <person name="Choi C."/>
            <person name="Clum A."/>
            <person name="Coughlan A.Y."/>
            <person name="Deshpande S."/>
            <person name="Douglass A.P."/>
            <person name="Hanson S.J."/>
            <person name="Klenk H.-P."/>
            <person name="LaButti K.M."/>
            <person name="Lapidus A."/>
            <person name="Lindquist E.A."/>
            <person name="Lipzen A.M."/>
            <person name="Meier-Kolthoff J.P."/>
            <person name="Ohm R.A."/>
            <person name="Otillar R.P."/>
            <person name="Pangilinan J.L."/>
            <person name="Peng Y."/>
            <person name="Rokas A."/>
            <person name="Rosa C.A."/>
            <person name="Scheuner C."/>
            <person name="Sibirny A.A."/>
            <person name="Slot J.C."/>
            <person name="Stielow J.B."/>
            <person name="Sun H."/>
            <person name="Kurtzman C.P."/>
            <person name="Blackwell M."/>
            <person name="Grigoriev I.V."/>
            <person name="Jeffries T.W."/>
        </authorList>
    </citation>
    <scope>NUCLEOTIDE SEQUENCE [LARGE SCALE GENOMIC DNA]</scope>
    <source>
        <strain evidence="9">ATCC 18201 / CBS 1600 / BCRC 20928 / JCM 3617 / NBRC 0987 / NRRL Y-1542</strain>
    </source>
</reference>
<dbReference type="SUPFAM" id="SSF53613">
    <property type="entry name" value="Ribokinase-like"/>
    <property type="match status" value="1"/>
</dbReference>
<keyword evidence="6" id="KW-0067">ATP-binding</keyword>
<evidence type="ECO:0000256" key="1">
    <source>
        <dbReference type="ARBA" id="ARBA00008805"/>
    </source>
</evidence>
<gene>
    <name evidence="8" type="ORF">CYBJADRAFT_168842</name>
</gene>
<dbReference type="Pfam" id="PF08543">
    <property type="entry name" value="Phos_pyr_kin"/>
    <property type="match status" value="1"/>
</dbReference>
<evidence type="ECO:0000313" key="9">
    <source>
        <dbReference type="Proteomes" id="UP000094389"/>
    </source>
</evidence>
<evidence type="ECO:0000256" key="4">
    <source>
        <dbReference type="ARBA" id="ARBA00022741"/>
    </source>
</evidence>
<dbReference type="PANTHER" id="PTHR10534">
    <property type="entry name" value="PYRIDOXAL KINASE"/>
    <property type="match status" value="1"/>
</dbReference>
<dbReference type="PANTHER" id="PTHR10534:SF2">
    <property type="entry name" value="PYRIDOXAL KINASE"/>
    <property type="match status" value="1"/>
</dbReference>
<evidence type="ECO:0000256" key="3">
    <source>
        <dbReference type="ARBA" id="ARBA00022679"/>
    </source>
</evidence>
<dbReference type="AlphaFoldDB" id="A0A1E4RY10"/>
<dbReference type="GO" id="GO:0005524">
    <property type="term" value="F:ATP binding"/>
    <property type="evidence" value="ECO:0007669"/>
    <property type="project" value="UniProtKB-KW"/>
</dbReference>
<keyword evidence="4" id="KW-0547">Nucleotide-binding</keyword>
<dbReference type="RefSeq" id="XP_020069211.1">
    <property type="nucleotide sequence ID" value="XM_020215528.1"/>
</dbReference>
<evidence type="ECO:0000259" key="7">
    <source>
        <dbReference type="Pfam" id="PF08543"/>
    </source>
</evidence>
<evidence type="ECO:0000256" key="6">
    <source>
        <dbReference type="ARBA" id="ARBA00022840"/>
    </source>
</evidence>
<keyword evidence="5 8" id="KW-0418">Kinase</keyword>
<keyword evidence="9" id="KW-1185">Reference proteome</keyword>
<dbReference type="GO" id="GO:0005829">
    <property type="term" value="C:cytosol"/>
    <property type="evidence" value="ECO:0007669"/>
    <property type="project" value="TreeGrafter"/>
</dbReference>
<name>A0A1E4RY10_CYBJN</name>
<evidence type="ECO:0000313" key="8">
    <source>
        <dbReference type="EMBL" id="ODV72172.1"/>
    </source>
</evidence>
<dbReference type="GO" id="GO:0009443">
    <property type="term" value="P:pyridoxal 5'-phosphate salvage"/>
    <property type="evidence" value="ECO:0007669"/>
    <property type="project" value="InterPro"/>
</dbReference>
<protein>
    <recommendedName>
        <fullName evidence="2">pyridoxal kinase</fullName>
        <ecNumber evidence="2">2.7.1.35</ecNumber>
    </recommendedName>
</protein>
<evidence type="ECO:0000256" key="5">
    <source>
        <dbReference type="ARBA" id="ARBA00022777"/>
    </source>
</evidence>
<accession>A0A1E4RY10</accession>
<feature type="domain" description="Pyridoxamine kinase/Phosphomethylpyrimidine kinase" evidence="7">
    <location>
        <begin position="78"/>
        <end position="242"/>
    </location>
</feature>
<dbReference type="InterPro" id="IPR029056">
    <property type="entry name" value="Ribokinase-like"/>
</dbReference>
<dbReference type="EMBL" id="KV453936">
    <property type="protein sequence ID" value="ODV72172.1"/>
    <property type="molecule type" value="Genomic_DNA"/>
</dbReference>
<sequence>MTKGPHSTNKLLSIQSHVIHGYVGNRAATFPLQMRGWDVDCLNTVQFSNHPAYGSFKGTKFGPETLKEFYRGLKDIGINYDAVLTGYVPSDEALSVVFDMCKDLASHGVKWILDPVLGDNGKIYVSQGNVDLYRHILRCGLVSVVTPNQLELEVLSGVKVTDLESFKNAIDTFNELYNVENLIVTSVQLSNDSASLYSAGSTRILQGVFKSFYFKVQTIPAQFSGSGDLFSGLLTSAIYKYNEKYGSSVNINTQLENLPLAYALNEVLSIVEKVLTLTYEHELNKYTSRSQPVPSYLKINDLKLIQARHYYTQELRNFTVHSF</sequence>
<dbReference type="OrthoDB" id="2104723at2759"/>
<keyword evidence="3" id="KW-0808">Transferase</keyword>
<dbReference type="OMA" id="FEMETLT"/>
<comment type="similarity">
    <text evidence="1">Belongs to the pyridoxine kinase family.</text>
</comment>
<organism evidence="8 9">
    <name type="scientific">Cyberlindnera jadinii (strain ATCC 18201 / CBS 1600 / BCRC 20928 / JCM 3617 / NBRC 0987 / NRRL Y-1542)</name>
    <name type="common">Torula yeast</name>
    <name type="synonym">Candida utilis</name>
    <dbReference type="NCBI Taxonomy" id="983966"/>
    <lineage>
        <taxon>Eukaryota</taxon>
        <taxon>Fungi</taxon>
        <taxon>Dikarya</taxon>
        <taxon>Ascomycota</taxon>
        <taxon>Saccharomycotina</taxon>
        <taxon>Saccharomycetes</taxon>
        <taxon>Phaffomycetales</taxon>
        <taxon>Phaffomycetaceae</taxon>
        <taxon>Cyberlindnera</taxon>
    </lineage>
</organism>
<dbReference type="STRING" id="983966.A0A1E4RY10"/>
<dbReference type="CDD" id="cd01173">
    <property type="entry name" value="pyridoxal_pyridoxamine_kinase"/>
    <property type="match status" value="1"/>
</dbReference>
<dbReference type="Gene3D" id="3.40.1190.20">
    <property type="match status" value="1"/>
</dbReference>
<dbReference type="Proteomes" id="UP000094389">
    <property type="component" value="Unassembled WGS sequence"/>
</dbReference>
<dbReference type="EC" id="2.7.1.35" evidence="2"/>
<dbReference type="NCBIfam" id="TIGR00687">
    <property type="entry name" value="pyridox_kin"/>
    <property type="match status" value="1"/>
</dbReference>
<dbReference type="GeneID" id="30989924"/>